<dbReference type="PROSITE" id="PS50853">
    <property type="entry name" value="FN3"/>
    <property type="match status" value="2"/>
</dbReference>
<name>A0AAV4QCM4_CAEEX</name>
<dbReference type="PROSITE" id="PS50835">
    <property type="entry name" value="IG_LIKE"/>
    <property type="match status" value="1"/>
</dbReference>
<comment type="caution">
    <text evidence="5">The sequence shown here is derived from an EMBL/GenBank/DDBJ whole genome shotgun (WGS) entry which is preliminary data.</text>
</comment>
<dbReference type="Pfam" id="PF00041">
    <property type="entry name" value="fn3"/>
    <property type="match status" value="1"/>
</dbReference>
<dbReference type="GO" id="GO:0007420">
    <property type="term" value="P:brain development"/>
    <property type="evidence" value="ECO:0007669"/>
    <property type="project" value="TreeGrafter"/>
</dbReference>
<dbReference type="InterPro" id="IPR013098">
    <property type="entry name" value="Ig_I-set"/>
</dbReference>
<accession>A0AAV4QCM4</accession>
<evidence type="ECO:0000259" key="3">
    <source>
        <dbReference type="PROSITE" id="PS50835"/>
    </source>
</evidence>
<dbReference type="Proteomes" id="UP001054945">
    <property type="component" value="Unassembled WGS sequence"/>
</dbReference>
<proteinExistence type="predicted"/>
<dbReference type="AlphaFoldDB" id="A0AAV4QCM4"/>
<dbReference type="CDD" id="cd00063">
    <property type="entry name" value="FN3"/>
    <property type="match status" value="2"/>
</dbReference>
<evidence type="ECO:0000313" key="6">
    <source>
        <dbReference type="Proteomes" id="UP001054945"/>
    </source>
</evidence>
<evidence type="ECO:0000313" key="5">
    <source>
        <dbReference type="EMBL" id="GIY07072.1"/>
    </source>
</evidence>
<organism evidence="5 6">
    <name type="scientific">Caerostris extrusa</name>
    <name type="common">Bark spider</name>
    <name type="synonym">Caerostris bankana</name>
    <dbReference type="NCBI Taxonomy" id="172846"/>
    <lineage>
        <taxon>Eukaryota</taxon>
        <taxon>Metazoa</taxon>
        <taxon>Ecdysozoa</taxon>
        <taxon>Arthropoda</taxon>
        <taxon>Chelicerata</taxon>
        <taxon>Arachnida</taxon>
        <taxon>Araneae</taxon>
        <taxon>Araneomorphae</taxon>
        <taxon>Entelegynae</taxon>
        <taxon>Araneoidea</taxon>
        <taxon>Araneidae</taxon>
        <taxon>Caerostris</taxon>
    </lineage>
</organism>
<keyword evidence="1" id="KW-0677">Repeat</keyword>
<dbReference type="InterPro" id="IPR003599">
    <property type="entry name" value="Ig_sub"/>
</dbReference>
<dbReference type="InterPro" id="IPR036116">
    <property type="entry name" value="FN3_sf"/>
</dbReference>
<feature type="domain" description="Fibronectin type-III" evidence="4">
    <location>
        <begin position="288"/>
        <end position="383"/>
    </location>
</feature>
<dbReference type="SMART" id="SM00409">
    <property type="entry name" value="IG"/>
    <property type="match status" value="2"/>
</dbReference>
<dbReference type="InterPro" id="IPR013783">
    <property type="entry name" value="Ig-like_fold"/>
</dbReference>
<evidence type="ECO:0000259" key="4">
    <source>
        <dbReference type="PROSITE" id="PS50853"/>
    </source>
</evidence>
<feature type="domain" description="Fibronectin type-III" evidence="4">
    <location>
        <begin position="388"/>
        <end position="430"/>
    </location>
</feature>
<dbReference type="PANTHER" id="PTHR44170:SF53">
    <property type="entry name" value="DS CELL ADHESION MOLECULE LIKE 1"/>
    <property type="match status" value="1"/>
</dbReference>
<feature type="domain" description="Ig-like" evidence="3">
    <location>
        <begin position="186"/>
        <end position="283"/>
    </location>
</feature>
<sequence>PPSWTSEPVNTSAILGSSAWMNCSAEGFPPQCDLEEGQRIMKDMRKTHYEPEGSVNHFRLTMVPEKNWNVIKGRDTRALVLGPTVDDSYITYDLSEAVFIRKRCRNCSSVSGDIVKVTRRSICEIESSPGDFGYVTSSPRIRQYNNGSLVLWDVELSDKGYYLCQANNGIGASLSKVIFLNVQVPPKFEETYQSRAIKEGDNTSLKCTAHGNTPLLSRGIKIKRLYQLQLNLGKYSFREVSDENKVTSELVIVAATREESGMYACAAVNDFGYDEATFQLVVQGVPDPPVNLTVTNITSRTVTIRWDVPFNGNSHITGSSVQYKMVDDSWKGHTSQLIVSGSDSMAVLRALHPVTTYHLRVISENAIGKSRPSGIINVTTQVEAPSGPPRELTVHPTGDQSLKVTWKPPREDARHGRIQGYHVGYRVYHL</sequence>
<keyword evidence="2" id="KW-1015">Disulfide bond</keyword>
<dbReference type="SUPFAM" id="SSF48726">
    <property type="entry name" value="Immunoglobulin"/>
    <property type="match status" value="2"/>
</dbReference>
<dbReference type="GO" id="GO:0030424">
    <property type="term" value="C:axon"/>
    <property type="evidence" value="ECO:0007669"/>
    <property type="project" value="TreeGrafter"/>
</dbReference>
<dbReference type="GO" id="GO:0005886">
    <property type="term" value="C:plasma membrane"/>
    <property type="evidence" value="ECO:0007669"/>
    <property type="project" value="TreeGrafter"/>
</dbReference>
<protein>
    <submittedName>
        <fullName evidence="5">Down syndrome cell adhesion molecule-like protein Dscam2</fullName>
    </submittedName>
</protein>
<dbReference type="PANTHER" id="PTHR44170">
    <property type="entry name" value="PROTEIN SIDEKICK"/>
    <property type="match status" value="1"/>
</dbReference>
<evidence type="ECO:0000256" key="1">
    <source>
        <dbReference type="ARBA" id="ARBA00022737"/>
    </source>
</evidence>
<dbReference type="InterPro" id="IPR003961">
    <property type="entry name" value="FN3_dom"/>
</dbReference>
<dbReference type="SMART" id="SM00060">
    <property type="entry name" value="FN3"/>
    <property type="match status" value="1"/>
</dbReference>
<dbReference type="Gene3D" id="2.60.40.10">
    <property type="entry name" value="Immunoglobulins"/>
    <property type="match status" value="4"/>
</dbReference>
<evidence type="ECO:0000256" key="2">
    <source>
        <dbReference type="ARBA" id="ARBA00023157"/>
    </source>
</evidence>
<dbReference type="EMBL" id="BPLR01006046">
    <property type="protein sequence ID" value="GIY07072.1"/>
    <property type="molecule type" value="Genomic_DNA"/>
</dbReference>
<dbReference type="InterPro" id="IPR007110">
    <property type="entry name" value="Ig-like_dom"/>
</dbReference>
<reference evidence="5 6" key="1">
    <citation type="submission" date="2021-06" db="EMBL/GenBank/DDBJ databases">
        <title>Caerostris extrusa draft genome.</title>
        <authorList>
            <person name="Kono N."/>
            <person name="Arakawa K."/>
        </authorList>
    </citation>
    <scope>NUCLEOTIDE SEQUENCE [LARGE SCALE GENOMIC DNA]</scope>
</reference>
<dbReference type="SUPFAM" id="SSF49265">
    <property type="entry name" value="Fibronectin type III"/>
    <property type="match status" value="1"/>
</dbReference>
<keyword evidence="6" id="KW-1185">Reference proteome</keyword>
<gene>
    <name evidence="5" type="primary">Dscam2</name>
    <name evidence="5" type="ORF">CEXT_782661</name>
</gene>
<feature type="non-terminal residue" evidence="5">
    <location>
        <position position="1"/>
    </location>
</feature>
<dbReference type="GO" id="GO:0098632">
    <property type="term" value="F:cell-cell adhesion mediator activity"/>
    <property type="evidence" value="ECO:0007669"/>
    <property type="project" value="TreeGrafter"/>
</dbReference>
<dbReference type="Pfam" id="PF07679">
    <property type="entry name" value="I-set"/>
    <property type="match status" value="1"/>
</dbReference>
<dbReference type="GO" id="GO:0007411">
    <property type="term" value="P:axon guidance"/>
    <property type="evidence" value="ECO:0007669"/>
    <property type="project" value="TreeGrafter"/>
</dbReference>
<dbReference type="InterPro" id="IPR036179">
    <property type="entry name" value="Ig-like_dom_sf"/>
</dbReference>